<accession>A0A4Q9QUF6</accession>
<protein>
    <submittedName>
        <fullName evidence="4">BolA family transcriptional regulator</fullName>
    </submittedName>
</protein>
<name>A0A4Q9QUF6_9GAMM</name>
<dbReference type="PANTHER" id="PTHR46229">
    <property type="entry name" value="BOLA TRANSCRIPTION REGULATOR"/>
    <property type="match status" value="1"/>
</dbReference>
<dbReference type="GO" id="GO:0005829">
    <property type="term" value="C:cytosol"/>
    <property type="evidence" value="ECO:0007669"/>
    <property type="project" value="TreeGrafter"/>
</dbReference>
<evidence type="ECO:0000256" key="2">
    <source>
        <dbReference type="RuleBase" id="RU003860"/>
    </source>
</evidence>
<dbReference type="OrthoDB" id="9801469at2"/>
<organism evidence="4 5">
    <name type="scientific">Phytopseudomonas dryadis</name>
    <dbReference type="NCBI Taxonomy" id="2487520"/>
    <lineage>
        <taxon>Bacteria</taxon>
        <taxon>Pseudomonadati</taxon>
        <taxon>Pseudomonadota</taxon>
        <taxon>Gammaproteobacteria</taxon>
        <taxon>Pseudomonadales</taxon>
        <taxon>Pseudomonadaceae</taxon>
        <taxon>Phytopseudomonas</taxon>
    </lineage>
</organism>
<dbReference type="InterPro" id="IPR036065">
    <property type="entry name" value="BolA-like_sf"/>
</dbReference>
<evidence type="ECO:0000256" key="3">
    <source>
        <dbReference type="SAM" id="MobiDB-lite"/>
    </source>
</evidence>
<gene>
    <name evidence="4" type="ORF">DNK44_21160</name>
</gene>
<proteinExistence type="inferred from homology"/>
<dbReference type="GO" id="GO:0006351">
    <property type="term" value="P:DNA-templated transcription"/>
    <property type="evidence" value="ECO:0007669"/>
    <property type="project" value="TreeGrafter"/>
</dbReference>
<dbReference type="InterPro" id="IPR050961">
    <property type="entry name" value="BolA/IbaG_stress_morph_reg"/>
</dbReference>
<sequence>MSKLEHLRTAFTALQPEHLEVLDESHMHSRGLETHYKAVIVSAQFDGLNAVKRHQKVYAALGELMGQLHALALHTYTPVEWSGQGAAPDSPTCRGGSRHDH</sequence>
<dbReference type="Pfam" id="PF01722">
    <property type="entry name" value="BolA"/>
    <property type="match status" value="1"/>
</dbReference>
<dbReference type="AlphaFoldDB" id="A0A4Q9QUF6"/>
<dbReference type="PANTHER" id="PTHR46229:SF2">
    <property type="entry name" value="BOLA-LIKE PROTEIN 1"/>
    <property type="match status" value="1"/>
</dbReference>
<dbReference type="RefSeq" id="WP_131198963.1">
    <property type="nucleotide sequence ID" value="NZ_QJUL01000042.1"/>
</dbReference>
<comment type="caution">
    <text evidence="4">The sequence shown here is derived from an EMBL/GenBank/DDBJ whole genome shotgun (WGS) entry which is preliminary data.</text>
</comment>
<evidence type="ECO:0000313" key="5">
    <source>
        <dbReference type="Proteomes" id="UP000293172"/>
    </source>
</evidence>
<dbReference type="PIRSF" id="PIRSF003113">
    <property type="entry name" value="BolA"/>
    <property type="match status" value="1"/>
</dbReference>
<dbReference type="EMBL" id="QJUL01000042">
    <property type="protein sequence ID" value="TBU87072.1"/>
    <property type="molecule type" value="Genomic_DNA"/>
</dbReference>
<dbReference type="SUPFAM" id="SSF82657">
    <property type="entry name" value="BolA-like"/>
    <property type="match status" value="1"/>
</dbReference>
<evidence type="ECO:0000313" key="4">
    <source>
        <dbReference type="EMBL" id="TBU87072.1"/>
    </source>
</evidence>
<dbReference type="Gene3D" id="3.10.20.90">
    <property type="entry name" value="Phosphatidylinositol 3-kinase Catalytic Subunit, Chain A, domain 1"/>
    <property type="match status" value="1"/>
</dbReference>
<dbReference type="Proteomes" id="UP000293172">
    <property type="component" value="Unassembled WGS sequence"/>
</dbReference>
<dbReference type="InterPro" id="IPR002634">
    <property type="entry name" value="BolA"/>
</dbReference>
<feature type="region of interest" description="Disordered" evidence="3">
    <location>
        <begin position="82"/>
        <end position="101"/>
    </location>
</feature>
<reference evidence="4 5" key="1">
    <citation type="submission" date="2018-06" db="EMBL/GenBank/DDBJ databases">
        <title>Three novel Pseudomonas species isolated from symptomatic oak.</title>
        <authorList>
            <person name="Bueno-Gonzalez V."/>
            <person name="Brady C."/>
        </authorList>
    </citation>
    <scope>NUCLEOTIDE SEQUENCE [LARGE SCALE GENOMIC DNA]</scope>
    <source>
        <strain evidence="4 5">P6B</strain>
    </source>
</reference>
<evidence type="ECO:0000256" key="1">
    <source>
        <dbReference type="ARBA" id="ARBA00005578"/>
    </source>
</evidence>
<comment type="similarity">
    <text evidence="1 2">Belongs to the BolA/IbaG family.</text>
</comment>